<evidence type="ECO:0000256" key="1">
    <source>
        <dbReference type="SAM" id="MobiDB-lite"/>
    </source>
</evidence>
<proteinExistence type="predicted"/>
<protein>
    <recommendedName>
        <fullName evidence="2">C2 NT-type domain-containing protein</fullName>
    </recommendedName>
</protein>
<dbReference type="PANTHER" id="PTHR33414:SF14">
    <property type="entry name" value="PLASTID MOVEMENT IMPAIRED PROTEIN"/>
    <property type="match status" value="1"/>
</dbReference>
<reference evidence="3 4" key="1">
    <citation type="submission" date="2024-03" db="EMBL/GenBank/DDBJ databases">
        <authorList>
            <person name="Martinez-Hernandez J."/>
        </authorList>
    </citation>
    <scope>NUCLEOTIDE SEQUENCE [LARGE SCALE GENOMIC DNA]</scope>
</reference>
<name>A0AAV1YGT5_LUPLU</name>
<feature type="domain" description="C2 NT-type" evidence="2">
    <location>
        <begin position="121"/>
        <end position="272"/>
    </location>
</feature>
<gene>
    <name evidence="3" type="ORF">LLUT_LOCUS33626</name>
</gene>
<evidence type="ECO:0000313" key="4">
    <source>
        <dbReference type="Proteomes" id="UP001497480"/>
    </source>
</evidence>
<dbReference type="Pfam" id="PF10358">
    <property type="entry name" value="NT-C2"/>
    <property type="match status" value="1"/>
</dbReference>
<comment type="caution">
    <text evidence="3">The sequence shown here is derived from an EMBL/GenBank/DDBJ whole genome shotgun (WGS) entry which is preliminary data.</text>
</comment>
<accession>A0AAV1YGT5</accession>
<dbReference type="InterPro" id="IPR039614">
    <property type="entry name" value="PMI1-like"/>
</dbReference>
<feature type="region of interest" description="Disordered" evidence="1">
    <location>
        <begin position="69"/>
        <end position="103"/>
    </location>
</feature>
<dbReference type="Pfam" id="PF21745">
    <property type="entry name" value="PMI1_PMIR1-2_C"/>
    <property type="match status" value="1"/>
</dbReference>
<dbReference type="EMBL" id="CAXHTB010000024">
    <property type="protein sequence ID" value="CAL0332566.1"/>
    <property type="molecule type" value="Genomic_DNA"/>
</dbReference>
<organism evidence="3 4">
    <name type="scientific">Lupinus luteus</name>
    <name type="common">European yellow lupine</name>
    <dbReference type="NCBI Taxonomy" id="3873"/>
    <lineage>
        <taxon>Eukaryota</taxon>
        <taxon>Viridiplantae</taxon>
        <taxon>Streptophyta</taxon>
        <taxon>Embryophyta</taxon>
        <taxon>Tracheophyta</taxon>
        <taxon>Spermatophyta</taxon>
        <taxon>Magnoliopsida</taxon>
        <taxon>eudicotyledons</taxon>
        <taxon>Gunneridae</taxon>
        <taxon>Pentapetalae</taxon>
        <taxon>rosids</taxon>
        <taxon>fabids</taxon>
        <taxon>Fabales</taxon>
        <taxon>Fabaceae</taxon>
        <taxon>Papilionoideae</taxon>
        <taxon>50 kb inversion clade</taxon>
        <taxon>genistoids sensu lato</taxon>
        <taxon>core genistoids</taxon>
        <taxon>Genisteae</taxon>
        <taxon>Lupinus</taxon>
    </lineage>
</organism>
<evidence type="ECO:0000313" key="3">
    <source>
        <dbReference type="EMBL" id="CAL0332566.1"/>
    </source>
</evidence>
<dbReference type="Proteomes" id="UP001497480">
    <property type="component" value="Unassembled WGS sequence"/>
</dbReference>
<dbReference type="InterPro" id="IPR048972">
    <property type="entry name" value="PMI1_PMIR1-2_C"/>
</dbReference>
<evidence type="ECO:0000259" key="2">
    <source>
        <dbReference type="PROSITE" id="PS51840"/>
    </source>
</evidence>
<keyword evidence="4" id="KW-1185">Reference proteome</keyword>
<dbReference type="InterPro" id="IPR019448">
    <property type="entry name" value="NT-C2"/>
</dbReference>
<dbReference type="PROSITE" id="PS51840">
    <property type="entry name" value="C2_NT"/>
    <property type="match status" value="1"/>
</dbReference>
<dbReference type="AlphaFoldDB" id="A0AAV1YGT5"/>
<dbReference type="PANTHER" id="PTHR33414">
    <property type="entry name" value="PROTEIN PLASTID MOVEMENT IMPAIRED 1-RELATED 1"/>
    <property type="match status" value="1"/>
</dbReference>
<sequence>MATNDSTKRNSNVRLIEELEALSETLYNSHTAATSRKTASLTIPRTSVPFLISTEDDKDLDIAKVHNKPRSRRMSLTPWRSRPKLEDTNAPMTQPDIKKLDETSTSGDKRRIWNWKPIRALSHIGKQKLSCLFSVEVLIAQGLPSSMNGLRLAVCVRKKDTRDGSVQTMPSRVAQGVADFEETLFIRCNVYCKHGSGGKQLKFEPRPFSIYLLPVDAKELNFGRSYVDLSQLIQESVEENQQGMPVRQWDTKFSLSGKAKGGELVLKLGFQIIGKGEGFETYNREENLKSSRFRRLTSSFARKQSKTSFSVPSARITSRNDAWTPSQTWSTRDFQGMHDLYLDDPNSVPDSYLSTKKLDAGKEKVEEFDFPVFEILDKGVEVQEKKEYEGEESEKSFEVKSSSSEIVKDIVHDQLHLISRFTELDSISQQIKALDEESVTRLDSDEESVTREFLQMLKDQEIRGYKINQSEISSLQLELHDHVSADGESKVYLPDLGKGLGCVVQTRDGGYLASMNPSDDAVDRNDTPKLAMQMSKPLLLASHQSLSGLKLFQKLAGIGLEELSSQIFVVMPVDELIGKSAEQIAFEGIASAIIKGRNKEGASSSAARIVSALKGMGNAMSSGRKERISTGFWNVDEEPLTAEEIIAFTMQKIEFMVVEALKIQADMAEEEAPFDVSELISEAENIDKDMLSSAISLEDWIKYQSNNNINTASSDTEPSNITLIFVVQLRDPIRRYEAVGGPMVVLVDAKSADTKGNSYDYKDDDADDDDEKRFKVTSMHVVGFKVRSGTSTTTAKKNRWENEKLRLTAMHWLVEYGFGKARKRGKHALVKGRDLLWSISSRVMADMWLKTMRNPDIKLAKE</sequence>